<proteinExistence type="predicted"/>
<name>A0ACC2V9T3_9TREE</name>
<evidence type="ECO:0000313" key="1">
    <source>
        <dbReference type="EMBL" id="KAJ9095823.1"/>
    </source>
</evidence>
<organism evidence="1 2">
    <name type="scientific">Naganishia cerealis</name>
    <dbReference type="NCBI Taxonomy" id="610337"/>
    <lineage>
        <taxon>Eukaryota</taxon>
        <taxon>Fungi</taxon>
        <taxon>Dikarya</taxon>
        <taxon>Basidiomycota</taxon>
        <taxon>Agaricomycotina</taxon>
        <taxon>Tremellomycetes</taxon>
        <taxon>Filobasidiales</taxon>
        <taxon>Filobasidiaceae</taxon>
        <taxon>Naganishia</taxon>
    </lineage>
</organism>
<comment type="caution">
    <text evidence="1">The sequence shown here is derived from an EMBL/GenBank/DDBJ whole genome shotgun (WGS) entry which is preliminary data.</text>
</comment>
<evidence type="ECO:0000313" key="2">
    <source>
        <dbReference type="Proteomes" id="UP001241377"/>
    </source>
</evidence>
<reference evidence="1" key="1">
    <citation type="submission" date="2023-04" db="EMBL/GenBank/DDBJ databases">
        <title>Draft Genome sequencing of Naganishia species isolated from polar environments using Oxford Nanopore Technology.</title>
        <authorList>
            <person name="Leo P."/>
            <person name="Venkateswaran K."/>
        </authorList>
    </citation>
    <scope>NUCLEOTIDE SEQUENCE</scope>
    <source>
        <strain evidence="1">MNA-CCFEE 5261</strain>
    </source>
</reference>
<dbReference type="EMBL" id="JASBWR010000098">
    <property type="protein sequence ID" value="KAJ9095823.1"/>
    <property type="molecule type" value="Genomic_DNA"/>
</dbReference>
<keyword evidence="2" id="KW-1185">Reference proteome</keyword>
<gene>
    <name evidence="1" type="ORF">QFC19_007438</name>
</gene>
<accession>A0ACC2V9T3</accession>
<dbReference type="Proteomes" id="UP001241377">
    <property type="component" value="Unassembled WGS sequence"/>
</dbReference>
<protein>
    <submittedName>
        <fullName evidence="1">Uncharacterized protein</fullName>
    </submittedName>
</protein>
<sequence>MPPSANPDNPFDDFLNTPPTASSSNLGAGGSGTYRMDDPFSNSTRSTPKPMKNAYDMDTFFDDDDDAFPVYNNPSQSGMMGQSSETLGHVPLATNAAPPAGYTSSSAYAQGRDRSNDAFASGYGAGGGYSNTFTDAEDDFSSTAYGKSGYQGDSNGRKQPDGKVFDEQDELENMDTLDWDFTATAPTSGAGVNGSRFSIGSRRMGSGKKSFLGRFKSFDPTLGLGTGSLSDILPSSIPFLKSSNKAPGDPRTIYLNDATLNGHGRGGVKGTENQGRKKWSGNGVSTGKYNIVTFIPKFLFGMGIYASTFHTKRVSKLNLPFFTEQFSRYANLFFLFTACIQQIPDVSPTNRWTTIVPLALVLLAAAIKELEEDLKRHASDRQLNGNKTKVLSLLTTTFEPKAWRNVKVGDIIRMENDEFIPADVVLLSSSEPEGLCYVETSNLDGETNLKIKQASTHTSSLTTPPQIANISGTLLSEAPNSSLYTYDGTLTFRSPESGGEKVVPIGPDQMLLRGAQIRNTEWVYGVVVGTGHETKLLKNATAAPIKRTAVEHQVNRQIIYLFGLLLVLSLISTIGSSIRTWFYSKQSWYLRLEDTTSNKAQQFVKDLLTCIILYNNLIPISLIVTMEVVKFWQAQLINSDLDMYYAKTDTPALCRTSSLVEELGQIEFIFTDKTGTLTCNEMEFRECSIAGTMYAAVIDETKREQGQQTFHELQRRAQEQNPEADTIKEFLTLLSVCHTVIPEIKNEKMVYQASSPDEAALVSGAELLGYRFHTRKPKSVFVDIDGKSVEYEILNVCEFNSSRKRMSTIVRGPDGRIRIFTKGADTVIYERLAQSSEISDVTLVHLEDYATEGLRTLCLASRIIPDDEYRRWAAKHQQAASQIHGRAEALEQIAEEIEQNLNLLGATAIEDKLQDGVPDTIHTLQQAGIKIIVNEETSHDTQECLSKRLFAIKNQRNAGDTEELALVIDGKSLTYALEKETSKIFLELALMCRAVVCCRVSPLQKALIVKLVKKNQKAILLAIGDGANDVGMIQAAHIGVGISGVEGLQAARSADIAISQFRFLKKLLLVHGSWSYQRLSKLILYSFYKNITLYLTQFWYSLFNDYSGQVVYESWTWSFYNVVFTILPPLVIGIFDQFVSARMLDRYPQLYQLGQSNSFFTPMAFWQWIGNAFYHSALLFTFSLCVFWGDLKLPDGTDTGHWFWGTTLYLMVLLTVLGKAALISDVWTKYTLAGKPGHYGTKLLNRVA</sequence>